<dbReference type="EMBL" id="CAAALY010016599">
    <property type="protein sequence ID" value="VEL13038.1"/>
    <property type="molecule type" value="Genomic_DNA"/>
</dbReference>
<evidence type="ECO:0000256" key="1">
    <source>
        <dbReference type="ARBA" id="ARBA00004604"/>
    </source>
</evidence>
<comment type="subcellular location">
    <subcellularLocation>
        <location evidence="1">Nucleus</location>
        <location evidence="1">Nucleolus</location>
    </subcellularLocation>
</comment>
<keyword evidence="7" id="KW-1185">Reference proteome</keyword>
<accession>A0A448WJ99</accession>
<dbReference type="Proteomes" id="UP000784294">
    <property type="component" value="Unassembled WGS sequence"/>
</dbReference>
<proteinExistence type="predicted"/>
<evidence type="ECO:0000313" key="7">
    <source>
        <dbReference type="Proteomes" id="UP000784294"/>
    </source>
</evidence>
<reference evidence="6" key="1">
    <citation type="submission" date="2018-11" db="EMBL/GenBank/DDBJ databases">
        <authorList>
            <consortium name="Pathogen Informatics"/>
        </authorList>
    </citation>
    <scope>NUCLEOTIDE SEQUENCE</scope>
</reference>
<evidence type="ECO:0000256" key="2">
    <source>
        <dbReference type="ARBA" id="ARBA00022574"/>
    </source>
</evidence>
<dbReference type="PANTHER" id="PTHR22851">
    <property type="entry name" value="U3 SMALL NUCLEOLAR RNA U3 SNORNA ASSOCIATED PROTEIN"/>
    <property type="match status" value="1"/>
</dbReference>
<keyword evidence="2" id="KW-0853">WD repeat</keyword>
<dbReference type="PANTHER" id="PTHR22851:SF0">
    <property type="entry name" value="DDB1- AND CUL4-ASSOCIATED FACTOR 13"/>
    <property type="match status" value="1"/>
</dbReference>
<keyword evidence="3" id="KW-0677">Repeat</keyword>
<dbReference type="InterPro" id="IPR051733">
    <property type="entry name" value="WD_repeat_DCAF13/WDSOF1"/>
</dbReference>
<evidence type="ECO:0000256" key="4">
    <source>
        <dbReference type="ARBA" id="ARBA00023242"/>
    </source>
</evidence>
<protein>
    <recommendedName>
        <fullName evidence="5">Sof1-like protein domain-containing protein</fullName>
    </recommendedName>
</protein>
<dbReference type="InterPro" id="IPR007287">
    <property type="entry name" value="Sof1"/>
</dbReference>
<evidence type="ECO:0000313" key="6">
    <source>
        <dbReference type="EMBL" id="VEL13038.1"/>
    </source>
</evidence>
<name>A0A448WJ99_9PLAT</name>
<dbReference type="OrthoDB" id="10249065at2759"/>
<feature type="domain" description="Sof1-like protein" evidence="5">
    <location>
        <begin position="3"/>
        <end position="76"/>
    </location>
</feature>
<sequence length="82" mass="9899">MLPRQRASLNEAIALRSKFSEHPEVRKILKRHHLPKSILQATKEKKETRAKERRKERNLRVFTKLDIPYVKEREKHTIGQFK</sequence>
<dbReference type="Pfam" id="PF04158">
    <property type="entry name" value="Sof1"/>
    <property type="match status" value="1"/>
</dbReference>
<dbReference type="GO" id="GO:0000462">
    <property type="term" value="P:maturation of SSU-rRNA from tricistronic rRNA transcript (SSU-rRNA, 5.8S rRNA, LSU-rRNA)"/>
    <property type="evidence" value="ECO:0007669"/>
    <property type="project" value="TreeGrafter"/>
</dbReference>
<evidence type="ECO:0000256" key="3">
    <source>
        <dbReference type="ARBA" id="ARBA00022737"/>
    </source>
</evidence>
<dbReference type="AlphaFoldDB" id="A0A448WJ99"/>
<keyword evidence="4" id="KW-0539">Nucleus</keyword>
<evidence type="ECO:0000259" key="5">
    <source>
        <dbReference type="Pfam" id="PF04158"/>
    </source>
</evidence>
<organism evidence="6 7">
    <name type="scientific">Protopolystoma xenopodis</name>
    <dbReference type="NCBI Taxonomy" id="117903"/>
    <lineage>
        <taxon>Eukaryota</taxon>
        <taxon>Metazoa</taxon>
        <taxon>Spiralia</taxon>
        <taxon>Lophotrochozoa</taxon>
        <taxon>Platyhelminthes</taxon>
        <taxon>Monogenea</taxon>
        <taxon>Polyopisthocotylea</taxon>
        <taxon>Polystomatidea</taxon>
        <taxon>Polystomatidae</taxon>
        <taxon>Protopolystoma</taxon>
    </lineage>
</organism>
<gene>
    <name evidence="6" type="ORF">PXEA_LOCUS6478</name>
</gene>
<dbReference type="GO" id="GO:0032040">
    <property type="term" value="C:small-subunit processome"/>
    <property type="evidence" value="ECO:0007669"/>
    <property type="project" value="TreeGrafter"/>
</dbReference>
<comment type="caution">
    <text evidence="6">The sequence shown here is derived from an EMBL/GenBank/DDBJ whole genome shotgun (WGS) entry which is preliminary data.</text>
</comment>